<dbReference type="Proteomes" id="UP000325081">
    <property type="component" value="Unassembled WGS sequence"/>
</dbReference>
<gene>
    <name evidence="2" type="ORF">STAS_32699</name>
</gene>
<evidence type="ECO:0000313" key="3">
    <source>
        <dbReference type="Proteomes" id="UP000325081"/>
    </source>
</evidence>
<evidence type="ECO:0000313" key="2">
    <source>
        <dbReference type="EMBL" id="GER55062.1"/>
    </source>
</evidence>
<evidence type="ECO:0000256" key="1">
    <source>
        <dbReference type="SAM" id="MobiDB-lite"/>
    </source>
</evidence>
<dbReference type="GO" id="GO:0016301">
    <property type="term" value="F:kinase activity"/>
    <property type="evidence" value="ECO:0007669"/>
    <property type="project" value="UniProtKB-KW"/>
</dbReference>
<sequence>MEMISHATKGRTLLEVYVVGEIIEEDNNENEASVETSVESAPRSEEQFDVDSYIDNFSAPKNPNDVDLEAESQKDGDVNISDPKNPNDVDLEAESQKDGDVDTEAGADL</sequence>
<feature type="region of interest" description="Disordered" evidence="1">
    <location>
        <begin position="23"/>
        <end position="109"/>
    </location>
</feature>
<comment type="caution">
    <text evidence="2">The sequence shown here is derived from an EMBL/GenBank/DDBJ whole genome shotgun (WGS) entry which is preliminary data.</text>
</comment>
<keyword evidence="2" id="KW-0472">Membrane</keyword>
<keyword evidence="2" id="KW-0812">Transmembrane</keyword>
<reference evidence="3" key="1">
    <citation type="journal article" date="2019" name="Curr. Biol.">
        <title>Genome Sequence of Striga asiatica Provides Insight into the Evolution of Plant Parasitism.</title>
        <authorList>
            <person name="Yoshida S."/>
            <person name="Kim S."/>
            <person name="Wafula E.K."/>
            <person name="Tanskanen J."/>
            <person name="Kim Y.M."/>
            <person name="Honaas L."/>
            <person name="Yang Z."/>
            <person name="Spallek T."/>
            <person name="Conn C.E."/>
            <person name="Ichihashi Y."/>
            <person name="Cheong K."/>
            <person name="Cui S."/>
            <person name="Der J.P."/>
            <person name="Gundlach H."/>
            <person name="Jiao Y."/>
            <person name="Hori C."/>
            <person name="Ishida J.K."/>
            <person name="Kasahara H."/>
            <person name="Kiba T."/>
            <person name="Kim M.S."/>
            <person name="Koo N."/>
            <person name="Laohavisit A."/>
            <person name="Lee Y.H."/>
            <person name="Lumba S."/>
            <person name="McCourt P."/>
            <person name="Mortimer J.C."/>
            <person name="Mutuku J.M."/>
            <person name="Nomura T."/>
            <person name="Sasaki-Sekimoto Y."/>
            <person name="Seto Y."/>
            <person name="Wang Y."/>
            <person name="Wakatake T."/>
            <person name="Sakakibara H."/>
            <person name="Demura T."/>
            <person name="Yamaguchi S."/>
            <person name="Yoneyama K."/>
            <person name="Manabe R.I."/>
            <person name="Nelson D.C."/>
            <person name="Schulman A.H."/>
            <person name="Timko M.P."/>
            <person name="dePamphilis C.W."/>
            <person name="Choi D."/>
            <person name="Shirasu K."/>
        </authorList>
    </citation>
    <scope>NUCLEOTIDE SEQUENCE [LARGE SCALE GENOMIC DNA]</scope>
    <source>
        <strain evidence="3">cv. UVA1</strain>
    </source>
</reference>
<keyword evidence="2" id="KW-0418">Kinase</keyword>
<keyword evidence="2" id="KW-0808">Transferase</keyword>
<dbReference type="AlphaFoldDB" id="A0A5A7RC39"/>
<name>A0A5A7RC39_STRAF</name>
<dbReference type="EMBL" id="BKCP01011625">
    <property type="protein sequence ID" value="GER55062.1"/>
    <property type="molecule type" value="Genomic_DNA"/>
</dbReference>
<proteinExistence type="predicted"/>
<keyword evidence="3" id="KW-1185">Reference proteome</keyword>
<organism evidence="2 3">
    <name type="scientific">Striga asiatica</name>
    <name type="common">Asiatic witchweed</name>
    <name type="synonym">Buchnera asiatica</name>
    <dbReference type="NCBI Taxonomy" id="4170"/>
    <lineage>
        <taxon>Eukaryota</taxon>
        <taxon>Viridiplantae</taxon>
        <taxon>Streptophyta</taxon>
        <taxon>Embryophyta</taxon>
        <taxon>Tracheophyta</taxon>
        <taxon>Spermatophyta</taxon>
        <taxon>Magnoliopsida</taxon>
        <taxon>eudicotyledons</taxon>
        <taxon>Gunneridae</taxon>
        <taxon>Pentapetalae</taxon>
        <taxon>asterids</taxon>
        <taxon>lamiids</taxon>
        <taxon>Lamiales</taxon>
        <taxon>Orobanchaceae</taxon>
        <taxon>Buchnereae</taxon>
        <taxon>Striga</taxon>
    </lineage>
</organism>
<protein>
    <submittedName>
        <fullName evidence="2">Leucine-rich repeat transmembrane protein kinase</fullName>
    </submittedName>
</protein>
<accession>A0A5A7RC39</accession>